<reference evidence="2 3" key="1">
    <citation type="journal article" date="2016" name="Nat. Commun.">
        <title>Thousands of microbial genomes shed light on interconnected biogeochemical processes in an aquifer system.</title>
        <authorList>
            <person name="Anantharaman K."/>
            <person name="Brown C.T."/>
            <person name="Hug L.A."/>
            <person name="Sharon I."/>
            <person name="Castelle C.J."/>
            <person name="Probst A.J."/>
            <person name="Thomas B.C."/>
            <person name="Singh A."/>
            <person name="Wilkins M.J."/>
            <person name="Karaoz U."/>
            <person name="Brodie E.L."/>
            <person name="Williams K.H."/>
            <person name="Hubbard S.S."/>
            <person name="Banfield J.F."/>
        </authorList>
    </citation>
    <scope>NUCLEOTIDE SEQUENCE [LARGE SCALE GENOMIC DNA]</scope>
</reference>
<sequence length="103" mass="10882">MTKGGEGVTVSDGKYLYKAPSLSPLLPKFVDATGAGDAFGSGFIAGLIQKNNITFAIQLAMANSGYAITQWGAKSGLLKKSQKWPKTKVIKELCLDTGICLIK</sequence>
<proteinExistence type="predicted"/>
<evidence type="ECO:0000313" key="2">
    <source>
        <dbReference type="EMBL" id="OGZ23019.1"/>
    </source>
</evidence>
<comment type="caution">
    <text evidence="2">The sequence shown here is derived from an EMBL/GenBank/DDBJ whole genome shotgun (WGS) entry which is preliminary data.</text>
</comment>
<dbReference type="Proteomes" id="UP000176406">
    <property type="component" value="Unassembled WGS sequence"/>
</dbReference>
<dbReference type="Pfam" id="PF00294">
    <property type="entry name" value="PfkB"/>
    <property type="match status" value="1"/>
</dbReference>
<accession>A0A1G2EBE0</accession>
<feature type="domain" description="Carbohydrate kinase PfkB" evidence="1">
    <location>
        <begin position="1"/>
        <end position="76"/>
    </location>
</feature>
<name>A0A1G2EBE0_9BACT</name>
<dbReference type="InterPro" id="IPR011611">
    <property type="entry name" value="PfkB_dom"/>
</dbReference>
<dbReference type="EMBL" id="MHMG01000028">
    <property type="protein sequence ID" value="OGZ23019.1"/>
    <property type="molecule type" value="Genomic_DNA"/>
</dbReference>
<dbReference type="SUPFAM" id="SSF53613">
    <property type="entry name" value="Ribokinase-like"/>
    <property type="match status" value="1"/>
</dbReference>
<dbReference type="InterPro" id="IPR029056">
    <property type="entry name" value="Ribokinase-like"/>
</dbReference>
<evidence type="ECO:0000313" key="3">
    <source>
        <dbReference type="Proteomes" id="UP000176406"/>
    </source>
</evidence>
<evidence type="ECO:0000259" key="1">
    <source>
        <dbReference type="Pfam" id="PF00294"/>
    </source>
</evidence>
<dbReference type="AlphaFoldDB" id="A0A1G2EBE0"/>
<organism evidence="2 3">
    <name type="scientific">Candidatus Nealsonbacteria bacterium RIFCSPLOWO2_01_FULL_41_9</name>
    <dbReference type="NCBI Taxonomy" id="1801671"/>
    <lineage>
        <taxon>Bacteria</taxon>
        <taxon>Candidatus Nealsoniibacteriota</taxon>
    </lineage>
</organism>
<protein>
    <recommendedName>
        <fullName evidence="1">Carbohydrate kinase PfkB domain-containing protein</fullName>
    </recommendedName>
</protein>
<gene>
    <name evidence="2" type="ORF">A3A08_02630</name>
</gene>
<dbReference type="Gene3D" id="3.40.1190.20">
    <property type="match status" value="1"/>
</dbReference>